<organism evidence="1">
    <name type="scientific">Siphoviridae sp. ctr4Z12</name>
    <dbReference type="NCBI Taxonomy" id="2827280"/>
    <lineage>
        <taxon>Viruses</taxon>
        <taxon>Duplodnaviria</taxon>
        <taxon>Heunggongvirae</taxon>
        <taxon>Uroviricota</taxon>
        <taxon>Caudoviricetes</taxon>
    </lineage>
</organism>
<protein>
    <submittedName>
        <fullName evidence="1">IrrE N-terminal-like domain</fullName>
    </submittedName>
</protein>
<reference evidence="1" key="1">
    <citation type="journal article" date="2021" name="Proc. Natl. Acad. Sci. U.S.A.">
        <title>A Catalog of Tens of Thousands of Viruses from Human Metagenomes Reveals Hidden Associations with Chronic Diseases.</title>
        <authorList>
            <person name="Tisza M.J."/>
            <person name="Buck C.B."/>
        </authorList>
    </citation>
    <scope>NUCLEOTIDE SEQUENCE</scope>
    <source>
        <strain evidence="1">Ctr4Z12</strain>
    </source>
</reference>
<proteinExistence type="predicted"/>
<evidence type="ECO:0000313" key="1">
    <source>
        <dbReference type="EMBL" id="DAE26473.1"/>
    </source>
</evidence>
<sequence>MRLLDDVNVQVLDFGNSIPATVTINEDGSFSIFLNARLSYEQRMQAYLHEMRHIQKDDFFTHNTVEEKELHNKH</sequence>
<dbReference type="EMBL" id="BK015818">
    <property type="protein sequence ID" value="DAE26473.1"/>
    <property type="molecule type" value="Genomic_DNA"/>
</dbReference>
<name>A0A8S5R5V9_9CAUD</name>
<accession>A0A8S5R5V9</accession>